<dbReference type="AlphaFoldDB" id="A0A834P585"/>
<name>A0A834P585_VESPE</name>
<evidence type="ECO:0000313" key="2">
    <source>
        <dbReference type="Proteomes" id="UP000600918"/>
    </source>
</evidence>
<comment type="caution">
    <text evidence="1">The sequence shown here is derived from an EMBL/GenBank/DDBJ whole genome shotgun (WGS) entry which is preliminary data.</text>
</comment>
<organism evidence="1 2">
    <name type="scientific">Vespula pensylvanica</name>
    <name type="common">Western yellow jacket</name>
    <name type="synonym">Wasp</name>
    <dbReference type="NCBI Taxonomy" id="30213"/>
    <lineage>
        <taxon>Eukaryota</taxon>
        <taxon>Metazoa</taxon>
        <taxon>Ecdysozoa</taxon>
        <taxon>Arthropoda</taxon>
        <taxon>Hexapoda</taxon>
        <taxon>Insecta</taxon>
        <taxon>Pterygota</taxon>
        <taxon>Neoptera</taxon>
        <taxon>Endopterygota</taxon>
        <taxon>Hymenoptera</taxon>
        <taxon>Apocrita</taxon>
        <taxon>Aculeata</taxon>
        <taxon>Vespoidea</taxon>
        <taxon>Vespidae</taxon>
        <taxon>Vespinae</taxon>
        <taxon>Vespula</taxon>
    </lineage>
</organism>
<dbReference type="Proteomes" id="UP000600918">
    <property type="component" value="Unassembled WGS sequence"/>
</dbReference>
<gene>
    <name evidence="1" type="ORF">H0235_005738</name>
</gene>
<sequence length="96" mass="10920">MKSNQSYIKDPDNGNPQVNSLAAKYPKIVTVIFAVDLEGYRRTATRNKASILRELTARAKKMRGKESGKSRVREIDLLMFDRVLRFVRSTSDICAL</sequence>
<proteinExistence type="predicted"/>
<accession>A0A834P585</accession>
<reference evidence="1" key="1">
    <citation type="journal article" date="2020" name="G3 (Bethesda)">
        <title>High-Quality Assemblies for Three Invasive Social Wasps from the &lt;i&gt;Vespula&lt;/i&gt; Genus.</title>
        <authorList>
            <person name="Harrop T.W.R."/>
            <person name="Guhlin J."/>
            <person name="McLaughlin G.M."/>
            <person name="Permina E."/>
            <person name="Stockwell P."/>
            <person name="Gilligan J."/>
            <person name="Le Lec M.F."/>
            <person name="Gruber M.A.M."/>
            <person name="Quinn O."/>
            <person name="Lovegrove M."/>
            <person name="Duncan E.J."/>
            <person name="Remnant E.J."/>
            <person name="Van Eeckhoven J."/>
            <person name="Graham B."/>
            <person name="Knapp R.A."/>
            <person name="Langford K.W."/>
            <person name="Kronenberg Z."/>
            <person name="Press M.O."/>
            <person name="Eacker S.M."/>
            <person name="Wilson-Rankin E.E."/>
            <person name="Purcell J."/>
            <person name="Lester P.J."/>
            <person name="Dearden P.K."/>
        </authorList>
    </citation>
    <scope>NUCLEOTIDE SEQUENCE</scope>
    <source>
        <strain evidence="1">Volc-1</strain>
    </source>
</reference>
<protein>
    <submittedName>
        <fullName evidence="1">Uncharacterized protein</fullName>
    </submittedName>
</protein>
<keyword evidence="2" id="KW-1185">Reference proteome</keyword>
<dbReference type="EMBL" id="JACSDY010000004">
    <property type="protein sequence ID" value="KAF7429340.1"/>
    <property type="molecule type" value="Genomic_DNA"/>
</dbReference>
<evidence type="ECO:0000313" key="1">
    <source>
        <dbReference type="EMBL" id="KAF7429340.1"/>
    </source>
</evidence>